<dbReference type="InterPro" id="IPR050194">
    <property type="entry name" value="Glycosyltransferase_grp1"/>
</dbReference>
<dbReference type="CDD" id="cd03794">
    <property type="entry name" value="GT4_WbuB-like"/>
    <property type="match status" value="1"/>
</dbReference>
<keyword evidence="4" id="KW-1185">Reference proteome</keyword>
<reference evidence="3 4" key="1">
    <citation type="submission" date="2019-02" db="EMBL/GenBank/DDBJ databases">
        <title>Deep-cultivation of Planctomycetes and their phenomic and genomic characterization uncovers novel biology.</title>
        <authorList>
            <person name="Wiegand S."/>
            <person name="Jogler M."/>
            <person name="Boedeker C."/>
            <person name="Pinto D."/>
            <person name="Vollmers J."/>
            <person name="Rivas-Marin E."/>
            <person name="Kohn T."/>
            <person name="Peeters S.H."/>
            <person name="Heuer A."/>
            <person name="Rast P."/>
            <person name="Oberbeckmann S."/>
            <person name="Bunk B."/>
            <person name="Jeske O."/>
            <person name="Meyerdierks A."/>
            <person name="Storesund J.E."/>
            <person name="Kallscheuer N."/>
            <person name="Luecker S."/>
            <person name="Lage O.M."/>
            <person name="Pohl T."/>
            <person name="Merkel B.J."/>
            <person name="Hornburger P."/>
            <person name="Mueller R.-W."/>
            <person name="Bruemmer F."/>
            <person name="Labrenz M."/>
            <person name="Spormann A.M."/>
            <person name="Op den Camp H."/>
            <person name="Overmann J."/>
            <person name="Amann R."/>
            <person name="Jetten M.S.M."/>
            <person name="Mascher T."/>
            <person name="Medema M.H."/>
            <person name="Devos D.P."/>
            <person name="Kaster A.-K."/>
            <person name="Ovreas L."/>
            <person name="Rohde M."/>
            <person name="Galperin M.Y."/>
            <person name="Jogler C."/>
        </authorList>
    </citation>
    <scope>NUCLEOTIDE SEQUENCE [LARGE SCALE GENOMIC DNA]</scope>
    <source>
        <strain evidence="3 4">Pla163</strain>
    </source>
</reference>
<proteinExistence type="predicted"/>
<dbReference type="Proteomes" id="UP000319342">
    <property type="component" value="Chromosome"/>
</dbReference>
<dbReference type="Gene3D" id="3.40.50.2000">
    <property type="entry name" value="Glycogen Phosphorylase B"/>
    <property type="match status" value="2"/>
</dbReference>
<protein>
    <submittedName>
        <fullName evidence="3">Alpha-D-kanosaminyltransferase</fullName>
        <ecNumber evidence="3">2.4.1.301</ecNumber>
    </submittedName>
</protein>
<dbReference type="Pfam" id="PF00534">
    <property type="entry name" value="Glycos_transf_1"/>
    <property type="match status" value="1"/>
</dbReference>
<dbReference type="Pfam" id="PF13579">
    <property type="entry name" value="Glyco_trans_4_4"/>
    <property type="match status" value="1"/>
</dbReference>
<dbReference type="EC" id="2.4.1.301" evidence="3"/>
<dbReference type="EMBL" id="CP036290">
    <property type="protein sequence ID" value="QDU85241.1"/>
    <property type="molecule type" value="Genomic_DNA"/>
</dbReference>
<evidence type="ECO:0000259" key="2">
    <source>
        <dbReference type="Pfam" id="PF13579"/>
    </source>
</evidence>
<gene>
    <name evidence="3" type="primary">kanE_2</name>
    <name evidence="3" type="ORF">Pla163_23690</name>
</gene>
<dbReference type="PANTHER" id="PTHR45947">
    <property type="entry name" value="SULFOQUINOVOSYL TRANSFERASE SQD2"/>
    <property type="match status" value="1"/>
</dbReference>
<feature type="domain" description="Glycosyl transferase family 1" evidence="1">
    <location>
        <begin position="214"/>
        <end position="382"/>
    </location>
</feature>
<dbReference type="RefSeq" id="WP_419185841.1">
    <property type="nucleotide sequence ID" value="NZ_CP036290.1"/>
</dbReference>
<evidence type="ECO:0000259" key="1">
    <source>
        <dbReference type="Pfam" id="PF00534"/>
    </source>
</evidence>
<dbReference type="AlphaFoldDB" id="A0A518D179"/>
<dbReference type="GO" id="GO:0016758">
    <property type="term" value="F:hexosyltransferase activity"/>
    <property type="evidence" value="ECO:0007669"/>
    <property type="project" value="TreeGrafter"/>
</dbReference>
<feature type="domain" description="Glycosyltransferase subfamily 4-like N-terminal" evidence="2">
    <location>
        <begin position="19"/>
        <end position="197"/>
    </location>
</feature>
<dbReference type="PANTHER" id="PTHR45947:SF3">
    <property type="entry name" value="SULFOQUINOVOSYL TRANSFERASE SQD2"/>
    <property type="match status" value="1"/>
</dbReference>
<dbReference type="InterPro" id="IPR028098">
    <property type="entry name" value="Glyco_trans_4-like_N"/>
</dbReference>
<accession>A0A518D179</accession>
<evidence type="ECO:0000313" key="4">
    <source>
        <dbReference type="Proteomes" id="UP000319342"/>
    </source>
</evidence>
<name>A0A518D179_9BACT</name>
<sequence length="429" mass="46713">MAFFTFVNQYYWPDVASTGQHLADLCEALVARGHRVRVVCSRGQYLEGRGEAPLFEMHRGVEVVRVPASSHGKNGSLWRRALDYLSFHALLAKALLLGPRPDAVVTLTTPPLLGVWGRALQVLRRTQHVHWVMDLHPDAEFELGLLSRKSLLGRFLAFACGHPMRTATRNVVLGPYQGARLEGRGVAAERIAEIPVWSSADEISPIDHRFNTLRTELGWDGRFVVLYSGNAGLVHRFDELCDAMVELESRAPNVLFAFVGGGPRRAEIETFATEHGLENVEFHGYLPREALGQSLPAGDVHFMSLEPNQTGVAVPGKLYGILAAGRPVLFVGAERCESADTIRDSGAGLCFVPGQGAELADAIAALAEDAAADCERLAHHGRNARAVFLERFEREVCCAQWVELLEDVAGVHVGHGGHATAATRLADAA</sequence>
<organism evidence="3 4">
    <name type="scientific">Rohdeia mirabilis</name>
    <dbReference type="NCBI Taxonomy" id="2528008"/>
    <lineage>
        <taxon>Bacteria</taxon>
        <taxon>Pseudomonadati</taxon>
        <taxon>Planctomycetota</taxon>
        <taxon>Planctomycetia</taxon>
        <taxon>Planctomycetia incertae sedis</taxon>
        <taxon>Rohdeia</taxon>
    </lineage>
</organism>
<keyword evidence="3" id="KW-0328">Glycosyltransferase</keyword>
<keyword evidence="3" id="KW-0808">Transferase</keyword>
<dbReference type="SUPFAM" id="SSF53756">
    <property type="entry name" value="UDP-Glycosyltransferase/glycogen phosphorylase"/>
    <property type="match status" value="1"/>
</dbReference>
<evidence type="ECO:0000313" key="3">
    <source>
        <dbReference type="EMBL" id="QDU85241.1"/>
    </source>
</evidence>
<dbReference type="InterPro" id="IPR001296">
    <property type="entry name" value="Glyco_trans_1"/>
</dbReference>